<gene>
    <name evidence="3" type="ORF">PAMC26577_38530</name>
</gene>
<dbReference type="InterPro" id="IPR036928">
    <property type="entry name" value="AS_sf"/>
</dbReference>
<name>A0A2C9XWV0_CABSO</name>
<dbReference type="EMBL" id="NBTZ01000168">
    <property type="protein sequence ID" value="OTP65987.1"/>
    <property type="molecule type" value="Genomic_DNA"/>
</dbReference>
<dbReference type="GO" id="GO:0003824">
    <property type="term" value="F:catalytic activity"/>
    <property type="evidence" value="ECO:0007669"/>
    <property type="project" value="InterPro"/>
</dbReference>
<feature type="region of interest" description="Disordered" evidence="1">
    <location>
        <begin position="127"/>
        <end position="155"/>
    </location>
</feature>
<dbReference type="PANTHER" id="PTHR11895:SF151">
    <property type="entry name" value="GLUTAMYL-TRNA(GLN) AMIDOTRANSFERASE SUBUNIT A"/>
    <property type="match status" value="1"/>
</dbReference>
<protein>
    <submittedName>
        <fullName evidence="3">Putative amidase</fullName>
    </submittedName>
</protein>
<proteinExistence type="predicted"/>
<evidence type="ECO:0000256" key="1">
    <source>
        <dbReference type="SAM" id="MobiDB-lite"/>
    </source>
</evidence>
<reference evidence="3 4" key="1">
    <citation type="submission" date="2017-03" db="EMBL/GenBank/DDBJ databases">
        <title>Genome analysis of strain PAMC 26577.</title>
        <authorList>
            <person name="Oh H.-M."/>
            <person name="Yang J.-A."/>
        </authorList>
    </citation>
    <scope>NUCLEOTIDE SEQUENCE [LARGE SCALE GENOMIC DNA]</scope>
    <source>
        <strain evidence="3 4">PAMC 26577</strain>
    </source>
</reference>
<dbReference type="InterPro" id="IPR023631">
    <property type="entry name" value="Amidase_dom"/>
</dbReference>
<dbReference type="AlphaFoldDB" id="A0A2C9XWV0"/>
<comment type="caution">
    <text evidence="3">The sequence shown here is derived from an EMBL/GenBank/DDBJ whole genome shotgun (WGS) entry which is preliminary data.</text>
</comment>
<organism evidence="3 4">
    <name type="scientific">Caballeronia sordidicola</name>
    <name type="common">Burkholderia sordidicola</name>
    <dbReference type="NCBI Taxonomy" id="196367"/>
    <lineage>
        <taxon>Bacteria</taxon>
        <taxon>Pseudomonadati</taxon>
        <taxon>Pseudomonadota</taxon>
        <taxon>Betaproteobacteria</taxon>
        <taxon>Burkholderiales</taxon>
        <taxon>Burkholderiaceae</taxon>
        <taxon>Caballeronia</taxon>
    </lineage>
</organism>
<evidence type="ECO:0000259" key="2">
    <source>
        <dbReference type="Pfam" id="PF01425"/>
    </source>
</evidence>
<dbReference type="Proteomes" id="UP000195221">
    <property type="component" value="Unassembled WGS sequence"/>
</dbReference>
<feature type="domain" description="Amidase" evidence="2">
    <location>
        <begin position="25"/>
        <end position="417"/>
    </location>
</feature>
<dbReference type="Gene3D" id="3.90.1300.10">
    <property type="entry name" value="Amidase signature (AS) domain"/>
    <property type="match status" value="1"/>
</dbReference>
<dbReference type="Pfam" id="PF01425">
    <property type="entry name" value="Amidase"/>
    <property type="match status" value="1"/>
</dbReference>
<evidence type="ECO:0000313" key="3">
    <source>
        <dbReference type="EMBL" id="OTP65987.1"/>
    </source>
</evidence>
<dbReference type="SUPFAM" id="SSF75304">
    <property type="entry name" value="Amidase signature (AS) enzymes"/>
    <property type="match status" value="1"/>
</dbReference>
<sequence length="449" mass="47179">MNEITDLGLREIAKRVGSRELSAEDVVRAYVQVIEQRESQIRAWKFFDADAAITQARILDSRFGTPAQLAGIPIGVKDLFDTFDMPTCYGSPIYAHHRPSVDAALVAKARTLGAIVMGKTVTTEFATFKPGDTRNPRSPDIDHPHTPGGSSSGSAAAVAAGMVPVAFGTQTAGSVIRPAAYCGVVGYKPTFGTLSLSGAKALSQSLDTAGVISRTVDDAAYIVGLLSNQTFNVDADHAFRFAICQTPHWHLTEPASRDAINSSSHLLASVGLAASEVCLPAGCGDLATAHVQIMTYEAAASYVPECRTQPSGLSAPFRQILESGAKLGGAGYAKAQQLAEKGRKLIDSLFDEYDILISPSATGEAPAGLDATGDPIFGRIWTMLGYPCVHVPTGYGPNGLPVGVTLIGARWHDEIVLSAATRLASLVGALSTCGTEAGKMVETRMPQKT</sequence>
<dbReference type="PANTHER" id="PTHR11895">
    <property type="entry name" value="TRANSAMIDASE"/>
    <property type="match status" value="1"/>
</dbReference>
<evidence type="ECO:0000313" key="4">
    <source>
        <dbReference type="Proteomes" id="UP000195221"/>
    </source>
</evidence>
<feature type="compositionally biased region" description="Basic and acidic residues" evidence="1">
    <location>
        <begin position="131"/>
        <end position="145"/>
    </location>
</feature>
<dbReference type="InterPro" id="IPR000120">
    <property type="entry name" value="Amidase"/>
</dbReference>
<dbReference type="RefSeq" id="WP_062174876.1">
    <property type="nucleotide sequence ID" value="NZ_NBTZ01000168.1"/>
</dbReference>
<accession>A0A2C9XWV0</accession>